<evidence type="ECO:0000313" key="3">
    <source>
        <dbReference type="EMBL" id="MFC3765457.1"/>
    </source>
</evidence>
<sequence>MSEQTSTSTTPAITAKGKLDPRGPRFAAGITVVVLAVVLITASPIILALQALVFAAGAFLGPKNSPYGLLYAGLIRPRLQPPRELEEEAPPRFAQTLGLAFAIVGLVAYLSGATVVGAVVIGLALVAAFLQAAFGFCLGCEIYLLARRVLHSSPSKEVSA</sequence>
<reference evidence="4" key="1">
    <citation type="journal article" date="2019" name="Int. J. Syst. Evol. Microbiol.">
        <title>The Global Catalogue of Microorganisms (GCM) 10K type strain sequencing project: providing services to taxonomists for standard genome sequencing and annotation.</title>
        <authorList>
            <consortium name="The Broad Institute Genomics Platform"/>
            <consortium name="The Broad Institute Genome Sequencing Center for Infectious Disease"/>
            <person name="Wu L."/>
            <person name="Ma J."/>
        </authorList>
    </citation>
    <scope>NUCLEOTIDE SEQUENCE [LARGE SCALE GENOMIC DNA]</scope>
    <source>
        <strain evidence="4">CGMCC 4.7241</strain>
    </source>
</reference>
<name>A0ABV7YKF9_9ACTN</name>
<dbReference type="EMBL" id="JBHRZH010000038">
    <property type="protein sequence ID" value="MFC3765457.1"/>
    <property type="molecule type" value="Genomic_DNA"/>
</dbReference>
<feature type="transmembrane region" description="Helical" evidence="1">
    <location>
        <begin position="118"/>
        <end position="146"/>
    </location>
</feature>
<protein>
    <submittedName>
        <fullName evidence="3">DUF4395 domain-containing protein</fullName>
    </submittedName>
</protein>
<feature type="transmembrane region" description="Helical" evidence="1">
    <location>
        <begin position="93"/>
        <end position="112"/>
    </location>
</feature>
<dbReference type="Proteomes" id="UP001595699">
    <property type="component" value="Unassembled WGS sequence"/>
</dbReference>
<organism evidence="3 4">
    <name type="scientific">Tenggerimyces flavus</name>
    <dbReference type="NCBI Taxonomy" id="1708749"/>
    <lineage>
        <taxon>Bacteria</taxon>
        <taxon>Bacillati</taxon>
        <taxon>Actinomycetota</taxon>
        <taxon>Actinomycetes</taxon>
        <taxon>Propionibacteriales</taxon>
        <taxon>Nocardioidaceae</taxon>
        <taxon>Tenggerimyces</taxon>
    </lineage>
</organism>
<comment type="caution">
    <text evidence="3">The sequence shown here is derived from an EMBL/GenBank/DDBJ whole genome shotgun (WGS) entry which is preliminary data.</text>
</comment>
<accession>A0ABV7YKF9</accession>
<dbReference type="Pfam" id="PF14340">
    <property type="entry name" value="DUF4395"/>
    <property type="match status" value="1"/>
</dbReference>
<dbReference type="RefSeq" id="WP_205114635.1">
    <property type="nucleotide sequence ID" value="NZ_JAFBCM010000001.1"/>
</dbReference>
<gene>
    <name evidence="3" type="ORF">ACFOUW_31815</name>
</gene>
<feature type="transmembrane region" description="Helical" evidence="1">
    <location>
        <begin position="26"/>
        <end position="46"/>
    </location>
</feature>
<feature type="domain" description="DUF4395" evidence="2">
    <location>
        <begin position="20"/>
        <end position="148"/>
    </location>
</feature>
<evidence type="ECO:0000259" key="2">
    <source>
        <dbReference type="Pfam" id="PF14340"/>
    </source>
</evidence>
<evidence type="ECO:0000313" key="4">
    <source>
        <dbReference type="Proteomes" id="UP001595699"/>
    </source>
</evidence>
<proteinExistence type="predicted"/>
<keyword evidence="4" id="KW-1185">Reference proteome</keyword>
<evidence type="ECO:0000256" key="1">
    <source>
        <dbReference type="SAM" id="Phobius"/>
    </source>
</evidence>
<dbReference type="InterPro" id="IPR025508">
    <property type="entry name" value="DUF4395"/>
</dbReference>
<keyword evidence="1" id="KW-0472">Membrane</keyword>
<keyword evidence="1" id="KW-0812">Transmembrane</keyword>
<keyword evidence="1" id="KW-1133">Transmembrane helix</keyword>